<evidence type="ECO:0000256" key="2">
    <source>
        <dbReference type="ARBA" id="ARBA00010665"/>
    </source>
</evidence>
<dbReference type="OMA" id="WKYSSIE"/>
<comment type="similarity">
    <text evidence="2">Belongs to the intercrine alpha (chemokine CxC) family.</text>
</comment>
<accession>A0A061IG57</accession>
<dbReference type="InterPro" id="IPR033899">
    <property type="entry name" value="CXC_Chemokine_domain"/>
</dbReference>
<dbReference type="InterPro" id="IPR001089">
    <property type="entry name" value="Chemokine_CXC"/>
</dbReference>
<dbReference type="Ensembl" id="ENSCGRT00001027420.1">
    <property type="protein sequence ID" value="ENSCGRP00001023175.1"/>
    <property type="gene ID" value="ENSCGRG00001021479.1"/>
</dbReference>
<dbReference type="SMART" id="SM00199">
    <property type="entry name" value="SCY"/>
    <property type="match status" value="1"/>
</dbReference>
<evidence type="ECO:0000256" key="4">
    <source>
        <dbReference type="ARBA" id="ARBA00022525"/>
    </source>
</evidence>
<dbReference type="GO" id="GO:0031724">
    <property type="term" value="F:CXCR5 chemokine receptor binding"/>
    <property type="evidence" value="ECO:0007669"/>
    <property type="project" value="Ensembl"/>
</dbReference>
<evidence type="ECO:0000313" key="8">
    <source>
        <dbReference type="EMBL" id="ERE87532.1"/>
    </source>
</evidence>
<dbReference type="Pfam" id="PF00048">
    <property type="entry name" value="IL8"/>
    <property type="match status" value="1"/>
</dbReference>
<dbReference type="Gene3D" id="2.40.50.40">
    <property type="match status" value="1"/>
</dbReference>
<feature type="domain" description="Chemokine interleukin-8-like" evidence="7">
    <location>
        <begin position="29"/>
        <end position="90"/>
    </location>
</feature>
<dbReference type="CDD" id="cd00273">
    <property type="entry name" value="Chemokine_CXC"/>
    <property type="match status" value="1"/>
</dbReference>
<reference evidence="11" key="4">
    <citation type="journal article" date="2020" name="Biotechnol. Bioeng.">
        <title>Chromosome-scale scaffolds for the Chinese hamster reference genome assembly to facilitate the study of the CHO epigenome.</title>
        <authorList>
            <person name="Hilliard W."/>
            <person name="MacDonald M."/>
            <person name="Lee K.H."/>
        </authorList>
    </citation>
    <scope>NUCLEOTIDE SEQUENCE [LARGE SCALE GENOMIC DNA]</scope>
    <source>
        <strain evidence="11">17A/GY</strain>
    </source>
</reference>
<reference evidence="9" key="6">
    <citation type="submission" date="2025-05" db="UniProtKB">
        <authorList>
            <consortium name="Ensembl"/>
        </authorList>
    </citation>
    <scope>IDENTIFICATION</scope>
</reference>
<proteinExistence type="inferred from homology"/>
<dbReference type="InterPro" id="IPR039809">
    <property type="entry name" value="Chemokine_b/g/d"/>
</dbReference>
<evidence type="ECO:0000313" key="11">
    <source>
        <dbReference type="Proteomes" id="UP001108280"/>
    </source>
</evidence>
<dbReference type="GO" id="GO:0008009">
    <property type="term" value="F:chemokine activity"/>
    <property type="evidence" value="ECO:0007669"/>
    <property type="project" value="Ensembl"/>
</dbReference>
<feature type="chain" id="PRO_5044539278" evidence="6">
    <location>
        <begin position="22"/>
        <end position="111"/>
    </location>
</feature>
<dbReference type="AlphaFoldDB" id="A0A061IG57"/>
<reference evidence="10" key="1">
    <citation type="journal article" date="2013" name="Nat. Biotechnol.">
        <title>Chinese hamster genome sequenced from sorted chromosomes.</title>
        <authorList>
            <person name="Brinkrolf K."/>
            <person name="Rupp O."/>
            <person name="Laux H."/>
            <person name="Kollin F."/>
            <person name="Ernst W."/>
            <person name="Linke B."/>
            <person name="Kofler R."/>
            <person name="Romand S."/>
            <person name="Hesse F."/>
            <person name="Budach W.E."/>
            <person name="Galosy S."/>
            <person name="Muller D."/>
            <person name="Noll T."/>
            <person name="Wienberg J."/>
            <person name="Jostock T."/>
            <person name="Leonard M."/>
            <person name="Grillari J."/>
            <person name="Tauch A."/>
            <person name="Goesmann A."/>
            <person name="Helk B."/>
            <person name="Mott J.E."/>
            <person name="Puhler A."/>
            <person name="Borth N."/>
        </authorList>
    </citation>
    <scope>NUCLEOTIDE SEQUENCE [LARGE SCALE GENOMIC DNA]</scope>
    <source>
        <strain evidence="10">17A/GY</strain>
    </source>
</reference>
<evidence type="ECO:0000256" key="3">
    <source>
        <dbReference type="ARBA" id="ARBA00022514"/>
    </source>
</evidence>
<reference evidence="11" key="3">
    <citation type="journal article" date="2018" name="Biotechnol. Bioeng.">
        <title>A reference genome of the Chinese hamster based on a hybrid assembly strategy.</title>
        <authorList>
            <person name="Rupp O."/>
            <person name="MacDonald M.L."/>
            <person name="Li S."/>
            <person name="Dhiman H."/>
            <person name="Polson S."/>
            <person name="Griep S."/>
            <person name="Heffner K."/>
            <person name="Hernandez I."/>
            <person name="Brinkrolf K."/>
            <person name="Jadhav V."/>
            <person name="Samoudi M."/>
            <person name="Hao H."/>
            <person name="Kingham B."/>
            <person name="Goesmann A."/>
            <person name="Betenbaugh M.J."/>
            <person name="Lewis N.E."/>
            <person name="Borth N."/>
            <person name="Lee K.H."/>
        </authorList>
    </citation>
    <scope>NUCLEOTIDE SEQUENCE [LARGE SCALE GENOMIC DNA]</scope>
    <source>
        <strain evidence="11">17A/GY</strain>
    </source>
</reference>
<dbReference type="GO" id="GO:0033625">
    <property type="term" value="P:positive regulation of integrin activation"/>
    <property type="evidence" value="ECO:0007669"/>
    <property type="project" value="Ensembl"/>
</dbReference>
<dbReference type="FunFam" id="2.40.50.40:FF:000004">
    <property type="entry name" value="C-X-C motif chemokine"/>
    <property type="match status" value="1"/>
</dbReference>
<dbReference type="SMR" id="A0A061IG57"/>
<evidence type="ECO:0000256" key="6">
    <source>
        <dbReference type="SAM" id="SignalP"/>
    </source>
</evidence>
<evidence type="ECO:0000313" key="10">
    <source>
        <dbReference type="Proteomes" id="UP000030759"/>
    </source>
</evidence>
<evidence type="ECO:0000313" key="12">
    <source>
        <dbReference type="RefSeq" id="XP_027243482.1"/>
    </source>
</evidence>
<keyword evidence="5" id="KW-1015">Disulfide bond</keyword>
<gene>
    <name evidence="9 12" type="primary">Cxcl13</name>
    <name evidence="8" type="ORF">H671_1g3716</name>
</gene>
<dbReference type="SUPFAM" id="SSF54117">
    <property type="entry name" value="Interleukin 8-like chemokines"/>
    <property type="match status" value="1"/>
</dbReference>
<comment type="subcellular location">
    <subcellularLocation>
        <location evidence="1">Secreted</location>
    </subcellularLocation>
</comment>
<dbReference type="GO" id="GO:0035769">
    <property type="term" value="P:B cell chemotaxis across high endothelial venule"/>
    <property type="evidence" value="ECO:0007669"/>
    <property type="project" value="Ensembl"/>
</dbReference>
<dbReference type="InterPro" id="IPR001811">
    <property type="entry name" value="Chemokine_IL8-like_dom"/>
</dbReference>
<evidence type="ECO:0000313" key="9">
    <source>
        <dbReference type="Ensembl" id="ENSCGRP00001023175.1"/>
    </source>
</evidence>
<reference evidence="12" key="5">
    <citation type="submission" date="2025-04" db="UniProtKB">
        <authorList>
            <consortium name="RefSeq"/>
        </authorList>
    </citation>
    <scope>IDENTIFICATION</scope>
    <source>
        <strain evidence="12">17A/GY</strain>
        <tissue evidence="12">Liver</tissue>
    </source>
</reference>
<name>A0A061IG57_CRIGR</name>
<dbReference type="GO" id="GO:0005615">
    <property type="term" value="C:extracellular space"/>
    <property type="evidence" value="ECO:0007669"/>
    <property type="project" value="UniProtKB-KW"/>
</dbReference>
<dbReference type="GO" id="GO:0033634">
    <property type="term" value="P:positive regulation of cell-cell adhesion mediated by integrin"/>
    <property type="evidence" value="ECO:0007669"/>
    <property type="project" value="Ensembl"/>
</dbReference>
<keyword evidence="3" id="KW-0202">Cytokine</keyword>
<dbReference type="GO" id="GO:0032487">
    <property type="term" value="P:regulation of Rap protein signal transduction"/>
    <property type="evidence" value="ECO:0007669"/>
    <property type="project" value="Ensembl"/>
</dbReference>
<dbReference type="PRINTS" id="PR00437">
    <property type="entry name" value="SMALLCYTKCXC"/>
</dbReference>
<dbReference type="KEGG" id="cge:100773550"/>
<sequence>MRLSIAALLLLLASCLSPGYGILEANYTNLKCRCAGIVSGVIHPSFIERIQIRPRGNGCPKDEVLIWTKSKTIVCVNPQAKWLQIVLKLIRSKSMASKAPVPVTQKKPVFA</sequence>
<dbReference type="RefSeq" id="XP_027243482.1">
    <property type="nucleotide sequence ID" value="XM_027387681.2"/>
</dbReference>
<dbReference type="RefSeq" id="XP_003512745.1">
    <property type="nucleotide sequence ID" value="XM_003512697.5"/>
</dbReference>
<evidence type="ECO:0000259" key="7">
    <source>
        <dbReference type="SMART" id="SM00199"/>
    </source>
</evidence>
<dbReference type="GO" id="GO:0006955">
    <property type="term" value="P:immune response"/>
    <property type="evidence" value="ECO:0007669"/>
    <property type="project" value="InterPro"/>
</dbReference>
<dbReference type="InterPro" id="IPR036048">
    <property type="entry name" value="Interleukin_8-like_sf"/>
</dbReference>
<dbReference type="PANTHER" id="PTHR12015">
    <property type="entry name" value="SMALL INDUCIBLE CYTOKINE A"/>
    <property type="match status" value="1"/>
</dbReference>
<dbReference type="GO" id="GO:0006952">
    <property type="term" value="P:defense response"/>
    <property type="evidence" value="ECO:0007669"/>
    <property type="project" value="InterPro"/>
</dbReference>
<dbReference type="Proteomes" id="UP000694386">
    <property type="component" value="Unplaced"/>
</dbReference>
<dbReference type="GO" id="GO:0070098">
    <property type="term" value="P:chemokine-mediated signaling pathway"/>
    <property type="evidence" value="ECO:0007669"/>
    <property type="project" value="Ensembl"/>
</dbReference>
<dbReference type="OrthoDB" id="9937393at2759"/>
<dbReference type="GeneID" id="100773550"/>
<keyword evidence="6" id="KW-0732">Signal</keyword>
<dbReference type="CTD" id="10563"/>
<evidence type="ECO:0000256" key="5">
    <source>
        <dbReference type="ARBA" id="ARBA00023157"/>
    </source>
</evidence>
<evidence type="ECO:0000256" key="1">
    <source>
        <dbReference type="ARBA" id="ARBA00004613"/>
    </source>
</evidence>
<dbReference type="PROSITE" id="PS51257">
    <property type="entry name" value="PROKAR_LIPOPROTEIN"/>
    <property type="match status" value="1"/>
</dbReference>
<protein>
    <submittedName>
        <fullName evidence="8 12">C-X-C motif chemokine 13</fullName>
    </submittedName>
    <submittedName>
        <fullName evidence="9">C-X-C motif chemokine ligand 13</fullName>
    </submittedName>
</protein>
<dbReference type="GO" id="GO:0048535">
    <property type="term" value="P:lymph node development"/>
    <property type="evidence" value="ECO:0007669"/>
    <property type="project" value="Ensembl"/>
</dbReference>
<reference evidence="8" key="2">
    <citation type="submission" date="2013-03" db="EMBL/GenBank/DDBJ databases">
        <title>Chinese hamster genome sequenced from sorted chromosomes.</title>
        <authorList>
            <person name="Brinkrolf K."/>
            <person name="Rupp O."/>
            <person name="Laux H."/>
            <person name="Kollin F."/>
            <person name="Ernst W."/>
            <person name="Linke B."/>
            <person name="Kofler R."/>
            <person name="Romand S."/>
            <person name="Hesse F."/>
            <person name="Budach W.E."/>
            <person name="Galosy S."/>
            <person name="Muller D."/>
            <person name="Noll T."/>
            <person name="Wienberg J."/>
            <person name="Jostock T."/>
            <person name="Leonard M."/>
            <person name="Grillari J."/>
            <person name="Tauch A."/>
            <person name="Goesmann A."/>
            <person name="Helk B."/>
            <person name="Mott J.E."/>
            <person name="Puehler A."/>
            <person name="Borth N."/>
        </authorList>
    </citation>
    <scope>NUCLEOTIDE SEQUENCE</scope>
    <source>
        <strain evidence="8">17A/GY</strain>
    </source>
</reference>
<dbReference type="Proteomes" id="UP000030759">
    <property type="component" value="Unassembled WGS sequence"/>
</dbReference>
<dbReference type="PANTHER" id="PTHR12015:SF204">
    <property type="entry name" value="C-X-C MOTIF CHEMOKINE 13"/>
    <property type="match status" value="1"/>
</dbReference>
<dbReference type="EMBL" id="KE667088">
    <property type="protein sequence ID" value="ERE87532.1"/>
    <property type="molecule type" value="Genomic_DNA"/>
</dbReference>
<feature type="signal peptide" evidence="6">
    <location>
        <begin position="1"/>
        <end position="21"/>
    </location>
</feature>
<organism evidence="8 10">
    <name type="scientific">Cricetulus griseus</name>
    <name type="common">Chinese hamster</name>
    <name type="synonym">Cricetulus barabensis griseus</name>
    <dbReference type="NCBI Taxonomy" id="10029"/>
    <lineage>
        <taxon>Eukaryota</taxon>
        <taxon>Metazoa</taxon>
        <taxon>Chordata</taxon>
        <taxon>Craniata</taxon>
        <taxon>Vertebrata</taxon>
        <taxon>Euteleostomi</taxon>
        <taxon>Mammalia</taxon>
        <taxon>Eutheria</taxon>
        <taxon>Euarchontoglires</taxon>
        <taxon>Glires</taxon>
        <taxon>Rodentia</taxon>
        <taxon>Myomorpha</taxon>
        <taxon>Muroidea</taxon>
        <taxon>Cricetidae</taxon>
        <taxon>Cricetinae</taxon>
        <taxon>Cricetulus</taxon>
    </lineage>
</organism>
<dbReference type="Proteomes" id="UP001108280">
    <property type="component" value="Chromosome 1"/>
</dbReference>
<keyword evidence="4" id="KW-0964">Secreted</keyword>
<keyword evidence="11" id="KW-1185">Reference proteome</keyword>